<dbReference type="GO" id="GO:0008081">
    <property type="term" value="F:phosphoric diester hydrolase activity"/>
    <property type="evidence" value="ECO:0007669"/>
    <property type="project" value="InterPro"/>
</dbReference>
<dbReference type="PROSITE" id="PS50007">
    <property type="entry name" value="PIPLC_X_DOMAIN"/>
    <property type="match status" value="1"/>
</dbReference>
<keyword evidence="2" id="KW-1185">Reference proteome</keyword>
<dbReference type="PANTHER" id="PTHR13593">
    <property type="match status" value="1"/>
</dbReference>
<proteinExistence type="predicted"/>
<name>A0A504YKI9_FASGI</name>
<dbReference type="Gene3D" id="3.20.20.190">
    <property type="entry name" value="Phosphatidylinositol (PI) phosphodiesterase"/>
    <property type="match status" value="1"/>
</dbReference>
<dbReference type="InterPro" id="IPR051057">
    <property type="entry name" value="PI-PLC_domain"/>
</dbReference>
<dbReference type="Pfam" id="PF26146">
    <property type="entry name" value="PI-PLC_X"/>
    <property type="match status" value="1"/>
</dbReference>
<dbReference type="InterPro" id="IPR017946">
    <property type="entry name" value="PLC-like_Pdiesterase_TIM-brl"/>
</dbReference>
<protein>
    <submittedName>
        <fullName evidence="1">PI-PLC X domain-containing protein 3</fullName>
    </submittedName>
</protein>
<accession>A0A504YKI9</accession>
<comment type="caution">
    <text evidence="1">The sequence shown here is derived from an EMBL/GenBank/DDBJ whole genome shotgun (WGS) entry which is preliminary data.</text>
</comment>
<dbReference type="PANTHER" id="PTHR13593:SF113">
    <property type="entry name" value="SI:DKEY-266F7.9"/>
    <property type="match status" value="1"/>
</dbReference>
<dbReference type="OrthoDB" id="1046782at2759"/>
<dbReference type="AlphaFoldDB" id="A0A504YKI9"/>
<dbReference type="EMBL" id="SUNJ01008876">
    <property type="protein sequence ID" value="TPP60856.1"/>
    <property type="molecule type" value="Genomic_DNA"/>
</dbReference>
<sequence>MSGRDFSNWMSELPPQITSQPLNHLAIPGTHDSFTHSISKHSPAAPDAPIYKIVSKLPHVIGGSMMCNWTVTQDLCIQKQLEAGIRYLDFRVGVKNFSGSPNKYEFYLVHGQCANTLAEELQNVAEFLQDHPREVVLIDCNHCYEFKTPEQTSDLENLVLKMLGAYMMPTQDTVPSLDEMWAADCQVIFFVNLCRPNPVEPDKLWPTRRVKSLWPEKSKAADLLIYLETHYGNHVVDGSKSQGNFGNSDHCGQHT</sequence>
<dbReference type="GO" id="GO:0006629">
    <property type="term" value="P:lipid metabolic process"/>
    <property type="evidence" value="ECO:0007669"/>
    <property type="project" value="InterPro"/>
</dbReference>
<evidence type="ECO:0000313" key="1">
    <source>
        <dbReference type="EMBL" id="TPP60856.1"/>
    </source>
</evidence>
<organism evidence="1 2">
    <name type="scientific">Fasciola gigantica</name>
    <name type="common">Giant liver fluke</name>
    <dbReference type="NCBI Taxonomy" id="46835"/>
    <lineage>
        <taxon>Eukaryota</taxon>
        <taxon>Metazoa</taxon>
        <taxon>Spiralia</taxon>
        <taxon>Lophotrochozoa</taxon>
        <taxon>Platyhelminthes</taxon>
        <taxon>Trematoda</taxon>
        <taxon>Digenea</taxon>
        <taxon>Plagiorchiida</taxon>
        <taxon>Echinostomata</taxon>
        <taxon>Echinostomatoidea</taxon>
        <taxon>Fasciolidae</taxon>
        <taxon>Fasciola</taxon>
    </lineage>
</organism>
<dbReference type="SUPFAM" id="SSF51695">
    <property type="entry name" value="PLC-like phosphodiesterases"/>
    <property type="match status" value="1"/>
</dbReference>
<reference evidence="1 2" key="1">
    <citation type="submission" date="2019-04" db="EMBL/GenBank/DDBJ databases">
        <title>Annotation for the trematode Fasciola gigantica.</title>
        <authorList>
            <person name="Choi Y.-J."/>
        </authorList>
    </citation>
    <scope>NUCLEOTIDE SEQUENCE [LARGE SCALE GENOMIC DNA]</scope>
    <source>
        <strain evidence="1">Uganda_cow_1</strain>
    </source>
</reference>
<dbReference type="Proteomes" id="UP000316759">
    <property type="component" value="Unassembled WGS sequence"/>
</dbReference>
<evidence type="ECO:0000313" key="2">
    <source>
        <dbReference type="Proteomes" id="UP000316759"/>
    </source>
</evidence>
<gene>
    <name evidence="1" type="ORF">FGIG_01816</name>
</gene>